<evidence type="ECO:0000259" key="4">
    <source>
        <dbReference type="PROSITE" id="PS50048"/>
    </source>
</evidence>
<feature type="region of interest" description="Disordered" evidence="3">
    <location>
        <begin position="1"/>
        <end position="43"/>
    </location>
</feature>
<feature type="region of interest" description="Disordered" evidence="3">
    <location>
        <begin position="104"/>
        <end position="163"/>
    </location>
</feature>
<feature type="compositionally biased region" description="Low complexity" evidence="3">
    <location>
        <begin position="23"/>
        <end position="40"/>
    </location>
</feature>
<dbReference type="Proteomes" id="UP001303373">
    <property type="component" value="Chromosome 5"/>
</dbReference>
<dbReference type="GO" id="GO:0008270">
    <property type="term" value="F:zinc ion binding"/>
    <property type="evidence" value="ECO:0007669"/>
    <property type="project" value="InterPro"/>
</dbReference>
<name>A0AAQ3R9U8_9PEZI</name>
<sequence>MSPSASRAAASQSTKSHSAHTNKMAAAKSASSADAKATASKMHRRSRSGCFTCRLRRKKCEESKPACKACRHLGLQCDYKRPVWWSNADHRRGKKEEIKTIIKKTQMNKKGPSTTATTNSQAQSASSVNSPPSLCHSAPTSIDVYPESSPQSREQSASPYSGGYEFSCPPGDNYFAMPPPPPPPMVSHHAQYPMFSPYEVDIKTERQIFINDVPTRRDSTISTFSTYQPPPMPNGLPAYPADSWVQQDYYESHQESFAEEPVDFNFFEFPAAPFSPGHEAVINVEDGDKYLLSHFLDKVQKLIFPILDVNQHGSARSDVILPALESNKAYLHCCLSIAATHMKATESLSGEQIDSDIVRHRYAAISELCEQLGQDKEHSQILEATLGMIFFQCSVGRPVDALPDIPWHQHFQAAINLVNKLELPQIVMDLPANGHAHPPFNMALTAWIDILGATMLGRAPNFADPYRELNLKGASAGLAELMGCDDNIMFLISEIACLDVQKNEGLNELMLCKYVEVLATEIGATEPPVGTVQSCFSPTGAIRPKQLSANISAVFRVAARIYLCTLVPGYEARQPSICHLTSQFAELMNYIPEGPDGFDRSLVWPLLIAGASSVAGSPFRAMFDQRCARLGEAAEFGSFGRIRELLLDVWHLNDAATIKGDHHGVRWRDVMHEKGWDFLLI</sequence>
<evidence type="ECO:0000313" key="6">
    <source>
        <dbReference type="Proteomes" id="UP001303373"/>
    </source>
</evidence>
<keyword evidence="6" id="KW-1185">Reference proteome</keyword>
<keyword evidence="2" id="KW-0539">Nucleus</keyword>
<dbReference type="PROSITE" id="PS50048">
    <property type="entry name" value="ZN2_CY6_FUNGAL_2"/>
    <property type="match status" value="1"/>
</dbReference>
<evidence type="ECO:0000256" key="2">
    <source>
        <dbReference type="ARBA" id="ARBA00023242"/>
    </source>
</evidence>
<dbReference type="InterPro" id="IPR001138">
    <property type="entry name" value="Zn2Cys6_DnaBD"/>
</dbReference>
<evidence type="ECO:0000256" key="1">
    <source>
        <dbReference type="ARBA" id="ARBA00004123"/>
    </source>
</evidence>
<accession>A0AAQ3R9U8</accession>
<dbReference type="PANTHER" id="PTHR37534:SF12">
    <property type="entry name" value="ZN(2)-C6 FUNGAL-TYPE DOMAIN-CONTAINING PROTEIN"/>
    <property type="match status" value="1"/>
</dbReference>
<proteinExistence type="predicted"/>
<dbReference type="Pfam" id="PF00172">
    <property type="entry name" value="Zn_clus"/>
    <property type="match status" value="1"/>
</dbReference>
<protein>
    <recommendedName>
        <fullName evidence="4">Zn(2)-C6 fungal-type domain-containing protein</fullName>
    </recommendedName>
</protein>
<feature type="compositionally biased region" description="Low complexity" evidence="3">
    <location>
        <begin position="1"/>
        <end position="16"/>
    </location>
</feature>
<dbReference type="AlphaFoldDB" id="A0AAQ3R9U8"/>
<evidence type="ECO:0000313" key="5">
    <source>
        <dbReference type="EMBL" id="WPH01126.1"/>
    </source>
</evidence>
<dbReference type="SMART" id="SM00066">
    <property type="entry name" value="GAL4"/>
    <property type="match status" value="1"/>
</dbReference>
<comment type="subcellular location">
    <subcellularLocation>
        <location evidence="1">Nucleus</location>
    </subcellularLocation>
</comment>
<organism evidence="5 6">
    <name type="scientific">Acrodontium crateriforme</name>
    <dbReference type="NCBI Taxonomy" id="150365"/>
    <lineage>
        <taxon>Eukaryota</taxon>
        <taxon>Fungi</taxon>
        <taxon>Dikarya</taxon>
        <taxon>Ascomycota</taxon>
        <taxon>Pezizomycotina</taxon>
        <taxon>Dothideomycetes</taxon>
        <taxon>Dothideomycetidae</taxon>
        <taxon>Mycosphaerellales</taxon>
        <taxon>Teratosphaeriaceae</taxon>
        <taxon>Acrodontium</taxon>
    </lineage>
</organism>
<reference evidence="5 6" key="1">
    <citation type="submission" date="2023-11" db="EMBL/GenBank/DDBJ databases">
        <title>An acidophilic fungus is an integral part of prey digestion in a carnivorous sundew plant.</title>
        <authorList>
            <person name="Tsai I.J."/>
        </authorList>
    </citation>
    <scope>NUCLEOTIDE SEQUENCE [LARGE SCALE GENOMIC DNA]</scope>
    <source>
        <strain evidence="5">169a</strain>
    </source>
</reference>
<dbReference type="CDD" id="cd00067">
    <property type="entry name" value="GAL4"/>
    <property type="match status" value="1"/>
</dbReference>
<feature type="compositionally biased region" description="Low complexity" evidence="3">
    <location>
        <begin position="112"/>
        <end position="133"/>
    </location>
</feature>
<dbReference type="InterPro" id="IPR021858">
    <property type="entry name" value="Fun_TF"/>
</dbReference>
<dbReference type="PROSITE" id="PS00463">
    <property type="entry name" value="ZN2_CY6_FUNGAL_1"/>
    <property type="match status" value="1"/>
</dbReference>
<dbReference type="Pfam" id="PF11951">
    <property type="entry name" value="Fungal_trans_2"/>
    <property type="match status" value="1"/>
</dbReference>
<feature type="domain" description="Zn(2)-C6 fungal-type" evidence="4">
    <location>
        <begin position="49"/>
        <end position="79"/>
    </location>
</feature>
<feature type="compositionally biased region" description="Polar residues" evidence="3">
    <location>
        <begin position="148"/>
        <end position="159"/>
    </location>
</feature>
<gene>
    <name evidence="5" type="ORF">R9X50_00396100</name>
</gene>
<dbReference type="EMBL" id="CP138584">
    <property type="protein sequence ID" value="WPH01126.1"/>
    <property type="molecule type" value="Genomic_DNA"/>
</dbReference>
<dbReference type="InterPro" id="IPR036864">
    <property type="entry name" value="Zn2-C6_fun-type_DNA-bd_sf"/>
</dbReference>
<evidence type="ECO:0000256" key="3">
    <source>
        <dbReference type="SAM" id="MobiDB-lite"/>
    </source>
</evidence>
<dbReference type="PANTHER" id="PTHR37534">
    <property type="entry name" value="TRANSCRIPTIONAL ACTIVATOR PROTEIN UGA3"/>
    <property type="match status" value="1"/>
</dbReference>
<dbReference type="Gene3D" id="4.10.240.10">
    <property type="entry name" value="Zn(2)-C6 fungal-type DNA-binding domain"/>
    <property type="match status" value="1"/>
</dbReference>
<dbReference type="SUPFAM" id="SSF57701">
    <property type="entry name" value="Zn2/Cys6 DNA-binding domain"/>
    <property type="match status" value="1"/>
</dbReference>
<dbReference type="GO" id="GO:0005634">
    <property type="term" value="C:nucleus"/>
    <property type="evidence" value="ECO:0007669"/>
    <property type="project" value="UniProtKB-SubCell"/>
</dbReference>
<dbReference type="GO" id="GO:0000981">
    <property type="term" value="F:DNA-binding transcription factor activity, RNA polymerase II-specific"/>
    <property type="evidence" value="ECO:0007669"/>
    <property type="project" value="InterPro"/>
</dbReference>